<dbReference type="InterPro" id="IPR022278">
    <property type="entry name" value="Pser_aminoTfrase"/>
</dbReference>
<comment type="pathway">
    <text evidence="1 11 12">Amino-acid biosynthesis; L-serine biosynthesis; L-serine from 3-phospho-D-glycerate: step 2/3.</text>
</comment>
<evidence type="ECO:0000259" key="13">
    <source>
        <dbReference type="Pfam" id="PF00266"/>
    </source>
</evidence>
<dbReference type="InterPro" id="IPR015421">
    <property type="entry name" value="PyrdxlP-dep_Trfase_major"/>
</dbReference>
<feature type="modified residue" description="N6-(pyridoxal phosphate)lysine" evidence="11">
    <location>
        <position position="199"/>
    </location>
</feature>
<keyword evidence="15" id="KW-1185">Reference proteome</keyword>
<comment type="catalytic activity">
    <reaction evidence="10 11 12">
        <text>O-phospho-L-serine + 2-oxoglutarate = 3-phosphooxypyruvate + L-glutamate</text>
        <dbReference type="Rhea" id="RHEA:14329"/>
        <dbReference type="ChEBI" id="CHEBI:16810"/>
        <dbReference type="ChEBI" id="CHEBI:18110"/>
        <dbReference type="ChEBI" id="CHEBI:29985"/>
        <dbReference type="ChEBI" id="CHEBI:57524"/>
        <dbReference type="EC" id="2.6.1.52"/>
    </reaction>
</comment>
<dbReference type="HAMAP" id="MF_00160">
    <property type="entry name" value="SerC_aminotrans_5"/>
    <property type="match status" value="1"/>
</dbReference>
<dbReference type="NCBIfam" id="TIGR01364">
    <property type="entry name" value="serC_1"/>
    <property type="match status" value="1"/>
</dbReference>
<comment type="similarity">
    <text evidence="2 11">Belongs to the class-V pyridoxal-phosphate-dependent aminotransferase family. SerC subfamily.</text>
</comment>
<feature type="domain" description="Aminotransferase class V" evidence="13">
    <location>
        <begin position="4"/>
        <end position="351"/>
    </location>
</feature>
<dbReference type="Proteomes" id="UP001202831">
    <property type="component" value="Unassembled WGS sequence"/>
</dbReference>
<keyword evidence="8 11" id="KW-0718">Serine biosynthesis</keyword>
<evidence type="ECO:0000256" key="1">
    <source>
        <dbReference type="ARBA" id="ARBA00005099"/>
    </source>
</evidence>
<gene>
    <name evidence="11 14" type="primary">serC</name>
    <name evidence="14" type="ORF">L2725_14480</name>
</gene>
<sequence length="364" mass="39925">MSAVYNFCAGPAMLPKAVMAKASQEFVDWQGMGVSVMEISHRSKEFMALSSEAEASLRKLMDVPDNYRVLFMHGGGRGQFSAVVNNFMGNNGRAKYLVSGQWSKAAAEEAVKLAGADAIDVVDVVSDDNGVKSVVLPSFEGQDDEYRYLHYCPNETVDGIEIFEDIDCPWPVVADMSSNILSRKIDVSRYGLIYAGAQKNIGPSGLAIVIVRDDLLNLPTLSQSSIMDYRLARDNDSMYNTPPTYAWYLAGEVFKWLEQTGGVDAMEQVNTAKAERLYQCIDSLGFYGNKVAAANRSRMNVTFQLADESLNEAFLKEAEASGLVALKGHRIVGGMRASIYNAMPMEGVEALVSFMEDFASRHGN</sequence>
<accession>A0ABT0N943</accession>
<feature type="binding site" evidence="11">
    <location>
        <begin position="76"/>
        <end position="77"/>
    </location>
    <ligand>
        <name>pyridoxal 5'-phosphate</name>
        <dbReference type="ChEBI" id="CHEBI:597326"/>
    </ligand>
</feature>
<dbReference type="InterPro" id="IPR015424">
    <property type="entry name" value="PyrdxlP-dep_Trfase"/>
</dbReference>
<comment type="caution">
    <text evidence="14">The sequence shown here is derived from an EMBL/GenBank/DDBJ whole genome shotgun (WGS) entry which is preliminary data.</text>
</comment>
<dbReference type="Pfam" id="PF00266">
    <property type="entry name" value="Aminotran_5"/>
    <property type="match status" value="1"/>
</dbReference>
<keyword evidence="11" id="KW-0963">Cytoplasm</keyword>
<comment type="pathway">
    <text evidence="11">Cofactor biosynthesis; pyridoxine 5'-phosphate biosynthesis; pyridoxine 5'-phosphate from D-erythrose 4-phosphate: step 3/5.</text>
</comment>
<dbReference type="PROSITE" id="PS00595">
    <property type="entry name" value="AA_TRANSFER_CLASS_5"/>
    <property type="match status" value="1"/>
</dbReference>
<organism evidence="14 15">
    <name type="scientific">Shewanella corallii</name>
    <dbReference type="NCBI Taxonomy" id="560080"/>
    <lineage>
        <taxon>Bacteria</taxon>
        <taxon>Pseudomonadati</taxon>
        <taxon>Pseudomonadota</taxon>
        <taxon>Gammaproteobacteria</taxon>
        <taxon>Alteromonadales</taxon>
        <taxon>Shewanellaceae</taxon>
        <taxon>Shewanella</taxon>
    </lineage>
</organism>
<evidence type="ECO:0000256" key="11">
    <source>
        <dbReference type="HAMAP-Rule" id="MF_00160"/>
    </source>
</evidence>
<dbReference type="PIRSF" id="PIRSF000525">
    <property type="entry name" value="SerC"/>
    <property type="match status" value="1"/>
</dbReference>
<proteinExistence type="inferred from homology"/>
<evidence type="ECO:0000256" key="4">
    <source>
        <dbReference type="ARBA" id="ARBA00022605"/>
    </source>
</evidence>
<evidence type="ECO:0000256" key="10">
    <source>
        <dbReference type="ARBA" id="ARBA00049007"/>
    </source>
</evidence>
<evidence type="ECO:0000256" key="5">
    <source>
        <dbReference type="ARBA" id="ARBA00022679"/>
    </source>
</evidence>
<evidence type="ECO:0000256" key="9">
    <source>
        <dbReference type="ARBA" id="ARBA00047630"/>
    </source>
</evidence>
<dbReference type="RefSeq" id="WP_249249635.1">
    <property type="nucleotide sequence ID" value="NZ_JAKIKT010000005.1"/>
</dbReference>
<comment type="catalytic activity">
    <reaction evidence="9 11">
        <text>4-(phosphooxy)-L-threonine + 2-oxoglutarate = (R)-3-hydroxy-2-oxo-4-phosphooxybutanoate + L-glutamate</text>
        <dbReference type="Rhea" id="RHEA:16573"/>
        <dbReference type="ChEBI" id="CHEBI:16810"/>
        <dbReference type="ChEBI" id="CHEBI:29985"/>
        <dbReference type="ChEBI" id="CHEBI:58452"/>
        <dbReference type="ChEBI" id="CHEBI:58538"/>
        <dbReference type="EC" id="2.6.1.52"/>
    </reaction>
</comment>
<dbReference type="EMBL" id="JAKIKT010000005">
    <property type="protein sequence ID" value="MCL2914963.1"/>
    <property type="molecule type" value="Genomic_DNA"/>
</dbReference>
<protein>
    <recommendedName>
        <fullName evidence="11">Phosphoserine aminotransferase</fullName>
        <ecNumber evidence="11">2.6.1.52</ecNumber>
    </recommendedName>
    <alternativeName>
        <fullName evidence="11">Phosphohydroxythreonine aminotransferase</fullName>
        <shortName evidence="11">PSAT</shortName>
    </alternativeName>
</protein>
<dbReference type="GO" id="GO:0004648">
    <property type="term" value="F:O-phospho-L-serine:2-oxoglutarate aminotransferase activity"/>
    <property type="evidence" value="ECO:0007669"/>
    <property type="project" value="UniProtKB-EC"/>
</dbReference>
<keyword evidence="6 11" id="KW-0663">Pyridoxal phosphate</keyword>
<evidence type="ECO:0000256" key="8">
    <source>
        <dbReference type="ARBA" id="ARBA00023299"/>
    </source>
</evidence>
<comment type="function">
    <text evidence="11">Catalyzes the reversible conversion of 3-phosphohydroxypyruvate to phosphoserine and of 3-hydroxy-2-oxo-4-phosphonooxybutanoate to phosphohydroxythreonine.</text>
</comment>
<dbReference type="EC" id="2.6.1.52" evidence="11"/>
<evidence type="ECO:0000313" key="15">
    <source>
        <dbReference type="Proteomes" id="UP001202831"/>
    </source>
</evidence>
<evidence type="ECO:0000256" key="3">
    <source>
        <dbReference type="ARBA" id="ARBA00022576"/>
    </source>
</evidence>
<comment type="cofactor">
    <cofactor evidence="11">
        <name>pyridoxal 5'-phosphate</name>
        <dbReference type="ChEBI" id="CHEBI:597326"/>
    </cofactor>
    <text evidence="11">Binds 1 pyridoxal phosphate per subunit.</text>
</comment>
<evidence type="ECO:0000256" key="6">
    <source>
        <dbReference type="ARBA" id="ARBA00022898"/>
    </source>
</evidence>
<feature type="binding site" evidence="11">
    <location>
        <begin position="240"/>
        <end position="241"/>
    </location>
    <ligand>
        <name>pyridoxal 5'-phosphate</name>
        <dbReference type="ChEBI" id="CHEBI:597326"/>
    </ligand>
</feature>
<dbReference type="SUPFAM" id="SSF53383">
    <property type="entry name" value="PLP-dependent transferases"/>
    <property type="match status" value="1"/>
</dbReference>
<evidence type="ECO:0000313" key="14">
    <source>
        <dbReference type="EMBL" id="MCL2914963.1"/>
    </source>
</evidence>
<feature type="binding site" evidence="11">
    <location>
        <position position="175"/>
    </location>
    <ligand>
        <name>pyridoxal 5'-phosphate</name>
        <dbReference type="ChEBI" id="CHEBI:597326"/>
    </ligand>
</feature>
<dbReference type="InterPro" id="IPR020578">
    <property type="entry name" value="Aminotrans_V_PyrdxlP_BS"/>
</dbReference>
<evidence type="ECO:0000256" key="12">
    <source>
        <dbReference type="RuleBase" id="RU004505"/>
    </source>
</evidence>
<evidence type="ECO:0000256" key="7">
    <source>
        <dbReference type="ARBA" id="ARBA00023096"/>
    </source>
</evidence>
<dbReference type="InterPro" id="IPR000192">
    <property type="entry name" value="Aminotrans_V_dom"/>
</dbReference>
<comment type="subcellular location">
    <subcellularLocation>
        <location evidence="11">Cytoplasm</location>
    </subcellularLocation>
</comment>
<keyword evidence="5 11" id="KW-0808">Transferase</keyword>
<evidence type="ECO:0000256" key="2">
    <source>
        <dbReference type="ARBA" id="ARBA00006904"/>
    </source>
</evidence>
<keyword evidence="7 11" id="KW-0664">Pyridoxine biosynthesis</keyword>
<feature type="binding site" evidence="11">
    <location>
        <position position="42"/>
    </location>
    <ligand>
        <name>L-glutamate</name>
        <dbReference type="ChEBI" id="CHEBI:29985"/>
    </ligand>
</feature>
<dbReference type="PANTHER" id="PTHR43247:SF1">
    <property type="entry name" value="PHOSPHOSERINE AMINOTRANSFERASE"/>
    <property type="match status" value="1"/>
</dbReference>
<dbReference type="NCBIfam" id="NF003764">
    <property type="entry name" value="PRK05355.1"/>
    <property type="match status" value="1"/>
</dbReference>
<feature type="binding site" evidence="11">
    <location>
        <position position="198"/>
    </location>
    <ligand>
        <name>pyridoxal 5'-phosphate</name>
        <dbReference type="ChEBI" id="CHEBI:597326"/>
    </ligand>
</feature>
<feature type="binding site" evidence="11">
    <location>
        <position position="156"/>
    </location>
    <ligand>
        <name>pyridoxal 5'-phosphate</name>
        <dbReference type="ChEBI" id="CHEBI:597326"/>
    </ligand>
</feature>
<comment type="caution">
    <text evidence="11">Lacks conserved residue(s) required for the propagation of feature annotation.</text>
</comment>
<feature type="binding site" evidence="11">
    <location>
        <position position="102"/>
    </location>
    <ligand>
        <name>pyridoxal 5'-phosphate</name>
        <dbReference type="ChEBI" id="CHEBI:597326"/>
    </ligand>
</feature>
<keyword evidence="3 11" id="KW-0032">Aminotransferase</keyword>
<dbReference type="Gene3D" id="3.40.640.10">
    <property type="entry name" value="Type I PLP-dependent aspartate aminotransferase-like (Major domain)"/>
    <property type="match status" value="1"/>
</dbReference>
<dbReference type="PANTHER" id="PTHR43247">
    <property type="entry name" value="PHOSPHOSERINE AMINOTRANSFERASE"/>
    <property type="match status" value="1"/>
</dbReference>
<name>A0ABT0N943_9GAMM</name>
<dbReference type="Gene3D" id="3.90.1150.10">
    <property type="entry name" value="Aspartate Aminotransferase, domain 1"/>
    <property type="match status" value="1"/>
</dbReference>
<reference evidence="14 15" key="1">
    <citation type="submission" date="2022-01" db="EMBL/GenBank/DDBJ databases">
        <title>Whole genome-based taxonomy of the Shewanellaceae.</title>
        <authorList>
            <person name="Martin-Rodriguez A.J."/>
        </authorList>
    </citation>
    <scope>NUCLEOTIDE SEQUENCE [LARGE SCALE GENOMIC DNA]</scope>
    <source>
        <strain evidence="14 15">DSM 21332</strain>
    </source>
</reference>
<dbReference type="InterPro" id="IPR015422">
    <property type="entry name" value="PyrdxlP-dep_Trfase_small"/>
</dbReference>
<comment type="subunit">
    <text evidence="11">Homodimer.</text>
</comment>
<keyword evidence="4 11" id="KW-0028">Amino-acid biosynthesis</keyword>